<dbReference type="SUPFAM" id="SSF47188">
    <property type="entry name" value="Hemerythrin-like"/>
    <property type="match status" value="1"/>
</dbReference>
<dbReference type="Pfam" id="PF01814">
    <property type="entry name" value="Hemerythrin"/>
    <property type="match status" value="1"/>
</dbReference>
<evidence type="ECO:0000313" key="6">
    <source>
        <dbReference type="Proteomes" id="UP000754750"/>
    </source>
</evidence>
<accession>A0A928KPX5</accession>
<dbReference type="GO" id="GO:0046872">
    <property type="term" value="F:metal ion binding"/>
    <property type="evidence" value="ECO:0007669"/>
    <property type="project" value="UniProtKB-KW"/>
</dbReference>
<dbReference type="CDD" id="cd12107">
    <property type="entry name" value="Hemerythrin"/>
    <property type="match status" value="1"/>
</dbReference>
<dbReference type="InterPro" id="IPR050669">
    <property type="entry name" value="Hemerythrin"/>
</dbReference>
<keyword evidence="3" id="KW-0408">Iron</keyword>
<gene>
    <name evidence="5" type="ORF">E7512_03275</name>
</gene>
<evidence type="ECO:0000256" key="1">
    <source>
        <dbReference type="ARBA" id="ARBA00010587"/>
    </source>
</evidence>
<dbReference type="Proteomes" id="UP000754750">
    <property type="component" value="Unassembled WGS sequence"/>
</dbReference>
<evidence type="ECO:0000256" key="3">
    <source>
        <dbReference type="ARBA" id="ARBA00023004"/>
    </source>
</evidence>
<evidence type="ECO:0000256" key="2">
    <source>
        <dbReference type="ARBA" id="ARBA00022723"/>
    </source>
</evidence>
<proteinExistence type="inferred from homology"/>
<dbReference type="NCBIfam" id="TIGR02481">
    <property type="entry name" value="hemeryth_dom"/>
    <property type="match status" value="1"/>
</dbReference>
<name>A0A928KPX5_9FIRM</name>
<dbReference type="PANTHER" id="PTHR37164">
    <property type="entry name" value="BACTERIOHEMERYTHRIN"/>
    <property type="match status" value="1"/>
</dbReference>
<keyword evidence="2" id="KW-0479">Metal-binding</keyword>
<reference evidence="5" key="1">
    <citation type="submission" date="2019-04" db="EMBL/GenBank/DDBJ databases">
        <title>Evolution of Biomass-Degrading Anaerobic Consortia Revealed by Metagenomics.</title>
        <authorList>
            <person name="Peng X."/>
        </authorList>
    </citation>
    <scope>NUCLEOTIDE SEQUENCE</scope>
    <source>
        <strain evidence="5">SIG551</strain>
    </source>
</reference>
<protein>
    <submittedName>
        <fullName evidence="5">Bacteriohemerythrin</fullName>
    </submittedName>
</protein>
<evidence type="ECO:0000259" key="4">
    <source>
        <dbReference type="Pfam" id="PF01814"/>
    </source>
</evidence>
<feature type="domain" description="Hemerythrin-like" evidence="4">
    <location>
        <begin position="10"/>
        <end position="130"/>
    </location>
</feature>
<dbReference type="NCBIfam" id="NF033749">
    <property type="entry name" value="bact_hemeryth"/>
    <property type="match status" value="1"/>
</dbReference>
<organism evidence="5 6">
    <name type="scientific">Faecalispora sporosphaeroides</name>
    <dbReference type="NCBI Taxonomy" id="1549"/>
    <lineage>
        <taxon>Bacteria</taxon>
        <taxon>Bacillati</taxon>
        <taxon>Bacillota</taxon>
        <taxon>Clostridia</taxon>
        <taxon>Eubacteriales</taxon>
        <taxon>Oscillospiraceae</taxon>
        <taxon>Faecalispora</taxon>
    </lineage>
</organism>
<sequence>MLWKEKYMLGVPLIDEQHQELFRRVTDFVETVRKPIPWEQKTEQVNRTLDFMKDYVVTHFHDEENLQRELGYPELPSHRKLHQEMVAYVVSVSRQYEESGNQEQLMQQFAGRLLAWLINHVASEDQKIADFARRKEQEIHE</sequence>
<dbReference type="InterPro" id="IPR035938">
    <property type="entry name" value="Hemerythrin-like_sf"/>
</dbReference>
<dbReference type="Gene3D" id="1.20.120.50">
    <property type="entry name" value="Hemerythrin-like"/>
    <property type="match status" value="1"/>
</dbReference>
<dbReference type="AlphaFoldDB" id="A0A928KPX5"/>
<dbReference type="RefSeq" id="WP_326839966.1">
    <property type="nucleotide sequence ID" value="NZ_SVNY01000001.1"/>
</dbReference>
<evidence type="ECO:0000313" key="5">
    <source>
        <dbReference type="EMBL" id="MBE6832597.1"/>
    </source>
</evidence>
<dbReference type="PANTHER" id="PTHR37164:SF1">
    <property type="entry name" value="BACTERIOHEMERYTHRIN"/>
    <property type="match status" value="1"/>
</dbReference>
<dbReference type="InterPro" id="IPR012827">
    <property type="entry name" value="Hemerythrin_metal-bd"/>
</dbReference>
<dbReference type="EMBL" id="SVNY01000001">
    <property type="protein sequence ID" value="MBE6832597.1"/>
    <property type="molecule type" value="Genomic_DNA"/>
</dbReference>
<dbReference type="InterPro" id="IPR012312">
    <property type="entry name" value="Hemerythrin-like"/>
</dbReference>
<comment type="caution">
    <text evidence="5">The sequence shown here is derived from an EMBL/GenBank/DDBJ whole genome shotgun (WGS) entry which is preliminary data.</text>
</comment>
<comment type="similarity">
    <text evidence="1">Belongs to the hemerythrin family.</text>
</comment>